<evidence type="ECO:0000313" key="10">
    <source>
        <dbReference type="EMBL" id="ADK16929.1"/>
    </source>
</evidence>
<accession>D8GUQ2</accession>
<dbReference type="InterPro" id="IPR046953">
    <property type="entry name" value="Spore_GerAC-like_C"/>
</dbReference>
<keyword evidence="5" id="KW-0472">Membrane</keyword>
<dbReference type="PANTHER" id="PTHR35789">
    <property type="entry name" value="SPORE GERMINATION PROTEIN B3"/>
    <property type="match status" value="1"/>
</dbReference>
<proteinExistence type="inferred from homology"/>
<dbReference type="GO" id="GO:0009847">
    <property type="term" value="P:spore germination"/>
    <property type="evidence" value="ECO:0007669"/>
    <property type="project" value="InterPro"/>
</dbReference>
<dbReference type="NCBIfam" id="TIGR02887">
    <property type="entry name" value="spore_ger_x_C"/>
    <property type="match status" value="1"/>
</dbReference>
<comment type="similarity">
    <text evidence="2">Belongs to the GerABKC lipoprotein family.</text>
</comment>
<dbReference type="InterPro" id="IPR038501">
    <property type="entry name" value="Spore_GerAC_C_sf"/>
</dbReference>
<dbReference type="Gene3D" id="3.30.300.210">
    <property type="entry name" value="Nutrient germinant receptor protein C, domain 3"/>
    <property type="match status" value="1"/>
</dbReference>
<evidence type="ECO:0000256" key="7">
    <source>
        <dbReference type="ARBA" id="ARBA00023288"/>
    </source>
</evidence>
<keyword evidence="6" id="KW-0564">Palmitate</keyword>
<dbReference type="eggNOG" id="ENOG502Z9N7">
    <property type="taxonomic scope" value="Bacteria"/>
</dbReference>
<dbReference type="GO" id="GO:0016020">
    <property type="term" value="C:membrane"/>
    <property type="evidence" value="ECO:0007669"/>
    <property type="project" value="UniProtKB-SubCell"/>
</dbReference>
<dbReference type="InterPro" id="IPR008844">
    <property type="entry name" value="Spore_GerAC-like"/>
</dbReference>
<evidence type="ECO:0000259" key="8">
    <source>
        <dbReference type="Pfam" id="PF05504"/>
    </source>
</evidence>
<dbReference type="PANTHER" id="PTHR35789:SF1">
    <property type="entry name" value="SPORE GERMINATION PROTEIN B3"/>
    <property type="match status" value="1"/>
</dbReference>
<dbReference type="RefSeq" id="WP_013240502.1">
    <property type="nucleotide sequence ID" value="NC_014328.1"/>
</dbReference>
<dbReference type="InterPro" id="IPR057336">
    <property type="entry name" value="GerAC_N"/>
</dbReference>
<dbReference type="PATRIC" id="fig|748727.19.peg.1162"/>
<evidence type="ECO:0000313" key="12">
    <source>
        <dbReference type="Proteomes" id="UP000001656"/>
    </source>
</evidence>
<keyword evidence="3" id="KW-0309">Germination</keyword>
<evidence type="ECO:0000313" key="11">
    <source>
        <dbReference type="EMBL" id="OAA85306.1"/>
    </source>
</evidence>
<dbReference type="EMBL" id="CP001666">
    <property type="protein sequence ID" value="ADK16929.1"/>
    <property type="molecule type" value="Genomic_DNA"/>
</dbReference>
<dbReference type="Pfam" id="PF05504">
    <property type="entry name" value="Spore_GerAC"/>
    <property type="match status" value="1"/>
</dbReference>
<evidence type="ECO:0000259" key="9">
    <source>
        <dbReference type="Pfam" id="PF25198"/>
    </source>
</evidence>
<evidence type="ECO:0000256" key="4">
    <source>
        <dbReference type="ARBA" id="ARBA00022729"/>
    </source>
</evidence>
<feature type="domain" description="Spore germination protein N-terminal" evidence="9">
    <location>
        <begin position="25"/>
        <end position="198"/>
    </location>
</feature>
<comment type="subcellular location">
    <subcellularLocation>
        <location evidence="1">Membrane</location>
        <topology evidence="1">Lipid-anchor</topology>
    </subcellularLocation>
</comment>
<organism evidence="10 12">
    <name type="scientific">Clostridium ljungdahlii (strain ATCC 55383 / DSM 13528 / PETC)</name>
    <dbReference type="NCBI Taxonomy" id="748727"/>
    <lineage>
        <taxon>Bacteria</taxon>
        <taxon>Bacillati</taxon>
        <taxon>Bacillota</taxon>
        <taxon>Clostridia</taxon>
        <taxon>Eubacteriales</taxon>
        <taxon>Clostridiaceae</taxon>
        <taxon>Clostridium</taxon>
    </lineage>
</organism>
<dbReference type="PROSITE" id="PS51257">
    <property type="entry name" value="PROKAR_LIPOPROTEIN"/>
    <property type="match status" value="1"/>
</dbReference>
<dbReference type="Proteomes" id="UP000077020">
    <property type="component" value="Unassembled WGS sequence"/>
</dbReference>
<gene>
    <name evidence="11" type="primary">gerAC_2</name>
    <name evidence="10" type="ordered locus">CLJU_c39040</name>
    <name evidence="11" type="ORF">WX45_00541</name>
</gene>
<keyword evidence="4" id="KW-0732">Signal</keyword>
<protein>
    <submittedName>
        <fullName evidence="10">Predicted spore germination protein</fullName>
    </submittedName>
    <submittedName>
        <fullName evidence="11">Spore germination protein A3</fullName>
    </submittedName>
</protein>
<dbReference type="STRING" id="748727.CLJU_c39040"/>
<sequence length="399" mass="44756">MYMKFKKILIFFIIMPSIFLTGCWDSREINTLAITLCIGIDKTENGYLVSEQVITPKVVASNKATTESPIVVYTAEGKDLDAAIRSITTKSSRKIYNAHLRMVIFNENVTKDGIKDILDYFARAPEYRTDFYFAITKNTTAKEVLSVLTPIESLPGVNMYKSLTMSNKEWAPTKSIRIIELINSIILDGKNPVLTGIELTSGKVTPKSINDLKQSNGIKKITYTGLGAFKKDKLVGWLNEDESKGYNYITGNVKRTVGYSYYTDNIKITSDVTDAKSTVTSSLVNGKPAINVHINVTQNIGAVGGDFDVSKEESKNIVNKMSEKRIKTLCEKSVHKAQTQLKTDVFGFGEVVHREYPKLWKKIKNGWDTEFTHLPVNITVNVKTLQLGEVTKPFFIKEK</sequence>
<dbReference type="AlphaFoldDB" id="D8GUQ2"/>
<reference evidence="10" key="1">
    <citation type="submission" date="2009-07" db="EMBL/GenBank/DDBJ databases">
        <authorList>
            <person name="Koepke M."/>
            <person name="Hujer S."/>
            <person name="Held C."/>
            <person name="Wiezer A."/>
            <person name="Liesegang H."/>
            <person name="Ehrenreich A."/>
            <person name="Gottschalk G."/>
            <person name="Duerre P."/>
        </authorList>
    </citation>
    <scope>NUCLEOTIDE SEQUENCE</scope>
    <source>
        <strain evidence="10">DSM 13528</strain>
    </source>
</reference>
<evidence type="ECO:0000256" key="1">
    <source>
        <dbReference type="ARBA" id="ARBA00004635"/>
    </source>
</evidence>
<dbReference type="EMBL" id="LITS01000019">
    <property type="protein sequence ID" value="OAA85306.1"/>
    <property type="molecule type" value="Genomic_DNA"/>
</dbReference>
<evidence type="ECO:0000256" key="6">
    <source>
        <dbReference type="ARBA" id="ARBA00023139"/>
    </source>
</evidence>
<dbReference type="HOGENOM" id="CLU_051140_0_0_9"/>
<evidence type="ECO:0000256" key="5">
    <source>
        <dbReference type="ARBA" id="ARBA00023136"/>
    </source>
</evidence>
<dbReference type="Proteomes" id="UP000001656">
    <property type="component" value="Chromosome"/>
</dbReference>
<evidence type="ECO:0000313" key="13">
    <source>
        <dbReference type="Proteomes" id="UP000077020"/>
    </source>
</evidence>
<feature type="domain" description="Spore germination GerAC-like C-terminal" evidence="8">
    <location>
        <begin position="224"/>
        <end position="385"/>
    </location>
</feature>
<evidence type="ECO:0000256" key="2">
    <source>
        <dbReference type="ARBA" id="ARBA00007886"/>
    </source>
</evidence>
<evidence type="ECO:0000256" key="3">
    <source>
        <dbReference type="ARBA" id="ARBA00022544"/>
    </source>
</evidence>
<keyword evidence="13" id="KW-1185">Reference proteome</keyword>
<dbReference type="Pfam" id="PF25198">
    <property type="entry name" value="Spore_GerAC_N"/>
    <property type="match status" value="1"/>
</dbReference>
<reference evidence="10 12" key="2">
    <citation type="journal article" date="2010" name="Proc. Natl. Acad. Sci. U.S.A.">
        <title>Clostridium ljungdahlii represents a microbial production platform based on syngas.</title>
        <authorList>
            <person name="Kopke M."/>
            <person name="Held C."/>
            <person name="Hujer S."/>
            <person name="Liesegang H."/>
            <person name="Wiezer A."/>
            <person name="Wollherr A."/>
            <person name="Ehrenreich A."/>
            <person name="Liebl W."/>
            <person name="Gottschalk G."/>
            <person name="Durre P."/>
        </authorList>
    </citation>
    <scope>NUCLEOTIDE SEQUENCE [LARGE SCALE GENOMIC DNA]</scope>
    <source>
        <strain evidence="12">ATCC 55383 / DSM 13528 / PETC</strain>
        <strain evidence="10">DSM 13528</strain>
    </source>
</reference>
<dbReference type="KEGG" id="clj:CLJU_c39040"/>
<keyword evidence="7" id="KW-0449">Lipoprotein</keyword>
<name>D8GUQ2_CLOLD</name>
<reference evidence="11 13" key="3">
    <citation type="journal article" date="2016" name="Biotechnol. Bioeng.">
        <title>Traits of selected Clostridium strains for syngas fermentation to ethanol.</title>
        <authorList>
            <person name="Martin M.E."/>
            <person name="Richter H."/>
            <person name="Saha S."/>
            <person name="Angenent L.T."/>
        </authorList>
    </citation>
    <scope>NUCLEOTIDE SEQUENCE [LARGE SCALE GENOMIC DNA]</scope>
    <source>
        <strain evidence="11 13">PETC</strain>
    </source>
</reference>